<dbReference type="Proteomes" id="UP000708208">
    <property type="component" value="Unassembled WGS sequence"/>
</dbReference>
<evidence type="ECO:0000256" key="9">
    <source>
        <dbReference type="ARBA" id="ARBA00023170"/>
    </source>
</evidence>
<evidence type="ECO:0000256" key="12">
    <source>
        <dbReference type="ARBA" id="ARBA00042244"/>
    </source>
</evidence>
<keyword evidence="4" id="KW-1003">Cell membrane</keyword>
<reference evidence="13" key="1">
    <citation type="submission" date="2021-06" db="EMBL/GenBank/DDBJ databases">
        <authorList>
            <person name="Hodson N. C."/>
            <person name="Mongue J. A."/>
            <person name="Jaron S. K."/>
        </authorList>
    </citation>
    <scope>NUCLEOTIDE SEQUENCE</scope>
</reference>
<keyword evidence="9" id="KW-0675">Receptor</keyword>
<name>A0A8J2K0M6_9HEXA</name>
<dbReference type="PANTHER" id="PTHR11923">
    <property type="entry name" value="SCAVENGER RECEPTOR CLASS B TYPE-1 SR-B1"/>
    <property type="match status" value="1"/>
</dbReference>
<dbReference type="InterPro" id="IPR002159">
    <property type="entry name" value="CD36_fam"/>
</dbReference>
<keyword evidence="5" id="KW-0812">Transmembrane</keyword>
<dbReference type="GO" id="GO:0005737">
    <property type="term" value="C:cytoplasm"/>
    <property type="evidence" value="ECO:0007669"/>
    <property type="project" value="TreeGrafter"/>
</dbReference>
<evidence type="ECO:0000256" key="5">
    <source>
        <dbReference type="ARBA" id="ARBA00022692"/>
    </source>
</evidence>
<evidence type="ECO:0000256" key="8">
    <source>
        <dbReference type="ARBA" id="ARBA00023157"/>
    </source>
</evidence>
<sequence length="168" mass="18923">LPYFASLPHFLHADSTYTQNASGLSANDDLHQTHFIIEPVTGSVLESSLKFQLNVNLTKFEDEKYMWDDVAIQDTVFPLFWTEKKFSIAAENVEEIRRYLEEMTAGTTTITPTTTALIRTTPTRVIDTTTSSTPISNPVFEAIKHQINDISRNINKFSDALLAIVVII</sequence>
<keyword evidence="6" id="KW-1133">Transmembrane helix</keyword>
<dbReference type="PANTHER" id="PTHR11923:SF110">
    <property type="entry name" value="SCAVENGER RECEPTOR CLASS B MEMBER 1"/>
    <property type="match status" value="1"/>
</dbReference>
<evidence type="ECO:0000256" key="11">
    <source>
        <dbReference type="ARBA" id="ARBA00040821"/>
    </source>
</evidence>
<evidence type="ECO:0000256" key="3">
    <source>
        <dbReference type="ARBA" id="ARBA00010532"/>
    </source>
</evidence>
<feature type="non-terminal residue" evidence="13">
    <location>
        <position position="1"/>
    </location>
</feature>
<protein>
    <recommendedName>
        <fullName evidence="11">Scavenger receptor class B member 1</fullName>
    </recommendedName>
    <alternativeName>
        <fullName evidence="12">SR-BI</fullName>
    </alternativeName>
</protein>
<comment type="subcellular location">
    <subcellularLocation>
        <location evidence="2">Cell membrane</location>
        <topology evidence="2">Multi-pass membrane protein</topology>
    </subcellularLocation>
    <subcellularLocation>
        <location evidence="1">Membrane</location>
        <location evidence="1">Caveola</location>
        <topology evidence="1">Multi-pass membrane protein</topology>
    </subcellularLocation>
</comment>
<comment type="caution">
    <text evidence="13">The sequence shown here is derived from an EMBL/GenBank/DDBJ whole genome shotgun (WGS) entry which is preliminary data.</text>
</comment>
<evidence type="ECO:0000313" key="13">
    <source>
        <dbReference type="EMBL" id="CAG7717549.1"/>
    </source>
</evidence>
<dbReference type="GO" id="GO:0005901">
    <property type="term" value="C:caveola"/>
    <property type="evidence" value="ECO:0007669"/>
    <property type="project" value="UniProtKB-SubCell"/>
</dbReference>
<dbReference type="AlphaFoldDB" id="A0A8J2K0M6"/>
<keyword evidence="7" id="KW-0472">Membrane</keyword>
<keyword evidence="14" id="KW-1185">Reference proteome</keyword>
<proteinExistence type="inferred from homology"/>
<keyword evidence="8" id="KW-1015">Disulfide bond</keyword>
<dbReference type="OrthoDB" id="8187528at2759"/>
<organism evidence="13 14">
    <name type="scientific">Allacma fusca</name>
    <dbReference type="NCBI Taxonomy" id="39272"/>
    <lineage>
        <taxon>Eukaryota</taxon>
        <taxon>Metazoa</taxon>
        <taxon>Ecdysozoa</taxon>
        <taxon>Arthropoda</taxon>
        <taxon>Hexapoda</taxon>
        <taxon>Collembola</taxon>
        <taxon>Symphypleona</taxon>
        <taxon>Sminthuridae</taxon>
        <taxon>Allacma</taxon>
    </lineage>
</organism>
<evidence type="ECO:0000256" key="2">
    <source>
        <dbReference type="ARBA" id="ARBA00004651"/>
    </source>
</evidence>
<keyword evidence="10" id="KW-0325">Glycoprotein</keyword>
<dbReference type="GO" id="GO:0005044">
    <property type="term" value="F:scavenger receptor activity"/>
    <property type="evidence" value="ECO:0007669"/>
    <property type="project" value="TreeGrafter"/>
</dbReference>
<evidence type="ECO:0000256" key="4">
    <source>
        <dbReference type="ARBA" id="ARBA00022475"/>
    </source>
</evidence>
<gene>
    <name evidence="13" type="ORF">AFUS01_LOCUS7005</name>
</gene>
<dbReference type="Pfam" id="PF01130">
    <property type="entry name" value="CD36"/>
    <property type="match status" value="1"/>
</dbReference>
<dbReference type="EMBL" id="CAJVCH010046783">
    <property type="protein sequence ID" value="CAG7717549.1"/>
    <property type="molecule type" value="Genomic_DNA"/>
</dbReference>
<evidence type="ECO:0000256" key="7">
    <source>
        <dbReference type="ARBA" id="ARBA00023136"/>
    </source>
</evidence>
<evidence type="ECO:0000313" key="14">
    <source>
        <dbReference type="Proteomes" id="UP000708208"/>
    </source>
</evidence>
<comment type="similarity">
    <text evidence="3">Belongs to the CD36 family.</text>
</comment>
<accession>A0A8J2K0M6</accession>
<evidence type="ECO:0000256" key="10">
    <source>
        <dbReference type="ARBA" id="ARBA00023180"/>
    </source>
</evidence>
<evidence type="ECO:0000256" key="6">
    <source>
        <dbReference type="ARBA" id="ARBA00022989"/>
    </source>
</evidence>
<evidence type="ECO:0000256" key="1">
    <source>
        <dbReference type="ARBA" id="ARBA00004189"/>
    </source>
</evidence>